<dbReference type="RefSeq" id="WP_145099227.1">
    <property type="nucleotide sequence ID" value="NZ_CP036274.1"/>
</dbReference>
<evidence type="ECO:0000256" key="2">
    <source>
        <dbReference type="ARBA" id="ARBA00022723"/>
    </source>
</evidence>
<evidence type="ECO:0000313" key="5">
    <source>
        <dbReference type="Proteomes" id="UP000315017"/>
    </source>
</evidence>
<proteinExistence type="predicted"/>
<evidence type="ECO:0000256" key="3">
    <source>
        <dbReference type="ARBA" id="ARBA00022833"/>
    </source>
</evidence>
<protein>
    <submittedName>
        <fullName evidence="4">Zinc-binding dehydrogenase</fullName>
    </submittedName>
</protein>
<dbReference type="KEGG" id="aagg:ETAA8_68450"/>
<comment type="cofactor">
    <cofactor evidence="1">
        <name>Zn(2+)</name>
        <dbReference type="ChEBI" id="CHEBI:29105"/>
    </cofactor>
</comment>
<reference evidence="4 5" key="1">
    <citation type="submission" date="2019-02" db="EMBL/GenBank/DDBJ databases">
        <title>Deep-cultivation of Planctomycetes and their phenomic and genomic characterization uncovers novel biology.</title>
        <authorList>
            <person name="Wiegand S."/>
            <person name="Jogler M."/>
            <person name="Boedeker C."/>
            <person name="Pinto D."/>
            <person name="Vollmers J."/>
            <person name="Rivas-Marin E."/>
            <person name="Kohn T."/>
            <person name="Peeters S.H."/>
            <person name="Heuer A."/>
            <person name="Rast P."/>
            <person name="Oberbeckmann S."/>
            <person name="Bunk B."/>
            <person name="Jeske O."/>
            <person name="Meyerdierks A."/>
            <person name="Storesund J.E."/>
            <person name="Kallscheuer N."/>
            <person name="Luecker S."/>
            <person name="Lage O.M."/>
            <person name="Pohl T."/>
            <person name="Merkel B.J."/>
            <person name="Hornburger P."/>
            <person name="Mueller R.-W."/>
            <person name="Bruemmer F."/>
            <person name="Labrenz M."/>
            <person name="Spormann A.M."/>
            <person name="Op den Camp H."/>
            <person name="Overmann J."/>
            <person name="Amann R."/>
            <person name="Jetten M.S.M."/>
            <person name="Mascher T."/>
            <person name="Medema M.H."/>
            <person name="Devos D.P."/>
            <person name="Kaster A.-K."/>
            <person name="Ovreas L."/>
            <person name="Rohde M."/>
            <person name="Galperin M.Y."/>
            <person name="Jogler C."/>
        </authorList>
    </citation>
    <scope>NUCLEOTIDE SEQUENCE [LARGE SCALE GENOMIC DNA]</scope>
    <source>
        <strain evidence="4 5">ETA_A8</strain>
    </source>
</reference>
<keyword evidence="2" id="KW-0479">Metal-binding</keyword>
<dbReference type="PANTHER" id="PTHR42813">
    <property type="entry name" value="ZINC-TYPE ALCOHOL DEHYDROGENASE-LIKE"/>
    <property type="match status" value="1"/>
</dbReference>
<dbReference type="SUPFAM" id="SSF51735">
    <property type="entry name" value="NAD(P)-binding Rossmann-fold domains"/>
    <property type="match status" value="1"/>
</dbReference>
<dbReference type="EMBL" id="CP036274">
    <property type="protein sequence ID" value="QDU31685.1"/>
    <property type="molecule type" value="Genomic_DNA"/>
</dbReference>
<organism evidence="4 5">
    <name type="scientific">Anatilimnocola aggregata</name>
    <dbReference type="NCBI Taxonomy" id="2528021"/>
    <lineage>
        <taxon>Bacteria</taxon>
        <taxon>Pseudomonadati</taxon>
        <taxon>Planctomycetota</taxon>
        <taxon>Planctomycetia</taxon>
        <taxon>Pirellulales</taxon>
        <taxon>Pirellulaceae</taxon>
        <taxon>Anatilimnocola</taxon>
    </lineage>
</organism>
<dbReference type="Gene3D" id="3.40.50.720">
    <property type="entry name" value="NAD(P)-binding Rossmann-like Domain"/>
    <property type="match status" value="1"/>
</dbReference>
<gene>
    <name evidence="4" type="ORF">ETAA8_68450</name>
</gene>
<dbReference type="AlphaFoldDB" id="A0A517YN91"/>
<keyword evidence="3" id="KW-0862">Zinc</keyword>
<dbReference type="Proteomes" id="UP000315017">
    <property type="component" value="Chromosome"/>
</dbReference>
<name>A0A517YN91_9BACT</name>
<dbReference type="GO" id="GO:0046872">
    <property type="term" value="F:metal ion binding"/>
    <property type="evidence" value="ECO:0007669"/>
    <property type="project" value="UniProtKB-KW"/>
</dbReference>
<dbReference type="PANTHER" id="PTHR42813:SF2">
    <property type="entry name" value="DEHYDROGENASE, ZINC-CONTAINING, PUTATIVE (AFU_ORTHOLOGUE AFUA_2G02810)-RELATED"/>
    <property type="match status" value="1"/>
</dbReference>
<accession>A0A517YN91</accession>
<evidence type="ECO:0000313" key="4">
    <source>
        <dbReference type="EMBL" id="QDU31685.1"/>
    </source>
</evidence>
<dbReference type="InterPro" id="IPR036291">
    <property type="entry name" value="NAD(P)-bd_dom_sf"/>
</dbReference>
<keyword evidence="5" id="KW-1185">Reference proteome</keyword>
<sequence length="162" mass="17138">MAQEHGKAEMIDFSKVDTYTKLQELTKGRGPDRCIDAVGREAHAASTLGVVADQIRTAVMPSDQMHAVNEAIKCCRKGGTISVPGAYAGLADKLLFGAFMNKGLTKTPAVTVSAGTDSTRTVPPTSLLTAGIPAVLSVKEGSIGTESPTESTWRTWKRLGQF</sequence>
<evidence type="ECO:0000256" key="1">
    <source>
        <dbReference type="ARBA" id="ARBA00001947"/>
    </source>
</evidence>
<dbReference type="OrthoDB" id="239596at2"/>